<dbReference type="Pfam" id="PF00440">
    <property type="entry name" value="TetR_N"/>
    <property type="match status" value="1"/>
</dbReference>
<dbReference type="AlphaFoldDB" id="A0A1G6N971"/>
<reference evidence="5" key="1">
    <citation type="submission" date="2016-10" db="EMBL/GenBank/DDBJ databases">
        <authorList>
            <person name="Varghese N."/>
            <person name="Submissions S."/>
        </authorList>
    </citation>
    <scope>NUCLEOTIDE SEQUENCE [LARGE SCALE GENOMIC DNA]</scope>
    <source>
        <strain evidence="5">DSM 23095</strain>
    </source>
</reference>
<keyword evidence="1 2" id="KW-0238">DNA-binding</keyword>
<dbReference type="EMBL" id="FNAC01000003">
    <property type="protein sequence ID" value="SDC64389.1"/>
    <property type="molecule type" value="Genomic_DNA"/>
</dbReference>
<keyword evidence="5" id="KW-1185">Reference proteome</keyword>
<accession>A0A1G6N971</accession>
<protein>
    <submittedName>
        <fullName evidence="4">Transcriptional regulator, TetR family</fullName>
    </submittedName>
</protein>
<dbReference type="SUPFAM" id="SSF46689">
    <property type="entry name" value="Homeodomain-like"/>
    <property type="match status" value="1"/>
</dbReference>
<dbReference type="InterPro" id="IPR009057">
    <property type="entry name" value="Homeodomain-like_sf"/>
</dbReference>
<sequence length="208" mass="25159">MDTKIKILTAARLLFNDLGFSNVTIRMIASELQMSSGNLNYHFKTRDDILEALYFEMVQEFDKRVEQLGIQEISFQSIKRDMHLSMKRMVDYRFFWTDLYNLLRLNQSIKAHFEAVYLKRFEGYEFLMRYLTDKGLLREFEFSTERKFLIERMIGFSNTWLYNSSIYEIEINDKYLDHQTGNLLAMLYPYLTNLGKLEFKKVRSDYFY</sequence>
<dbReference type="STRING" id="686796.SAMN04488104_100331"/>
<dbReference type="InterPro" id="IPR025722">
    <property type="entry name" value="TetR"/>
</dbReference>
<dbReference type="OrthoDB" id="9785164at2"/>
<evidence type="ECO:0000256" key="1">
    <source>
        <dbReference type="ARBA" id="ARBA00023125"/>
    </source>
</evidence>
<proteinExistence type="predicted"/>
<name>A0A1G6N971_9BACT</name>
<evidence type="ECO:0000256" key="2">
    <source>
        <dbReference type="PROSITE-ProRule" id="PRU00335"/>
    </source>
</evidence>
<dbReference type="RefSeq" id="WP_087939536.1">
    <property type="nucleotide sequence ID" value="NZ_FNAC01000003.1"/>
</dbReference>
<gene>
    <name evidence="4" type="ORF">SAMN04488104_100331</name>
</gene>
<dbReference type="Gene3D" id="1.10.357.10">
    <property type="entry name" value="Tetracycline Repressor, domain 2"/>
    <property type="match status" value="1"/>
</dbReference>
<dbReference type="GO" id="GO:0003677">
    <property type="term" value="F:DNA binding"/>
    <property type="evidence" value="ECO:0007669"/>
    <property type="project" value="UniProtKB-UniRule"/>
</dbReference>
<dbReference type="PROSITE" id="PS50977">
    <property type="entry name" value="HTH_TETR_2"/>
    <property type="match status" value="1"/>
</dbReference>
<feature type="domain" description="HTH tetR-type" evidence="3">
    <location>
        <begin position="1"/>
        <end position="61"/>
    </location>
</feature>
<evidence type="ECO:0000313" key="5">
    <source>
        <dbReference type="Proteomes" id="UP000199060"/>
    </source>
</evidence>
<dbReference type="Pfam" id="PF13972">
    <property type="entry name" value="TetR"/>
    <property type="match status" value="1"/>
</dbReference>
<feature type="DNA-binding region" description="H-T-H motif" evidence="2">
    <location>
        <begin position="24"/>
        <end position="43"/>
    </location>
</feature>
<dbReference type="PRINTS" id="PR00455">
    <property type="entry name" value="HTHTETR"/>
</dbReference>
<dbReference type="Proteomes" id="UP000199060">
    <property type="component" value="Unassembled WGS sequence"/>
</dbReference>
<evidence type="ECO:0000259" key="3">
    <source>
        <dbReference type="PROSITE" id="PS50977"/>
    </source>
</evidence>
<dbReference type="InterPro" id="IPR001647">
    <property type="entry name" value="HTH_TetR"/>
</dbReference>
<organism evidence="4 5">
    <name type="scientific">Algoriphagus faecimaris</name>
    <dbReference type="NCBI Taxonomy" id="686796"/>
    <lineage>
        <taxon>Bacteria</taxon>
        <taxon>Pseudomonadati</taxon>
        <taxon>Bacteroidota</taxon>
        <taxon>Cytophagia</taxon>
        <taxon>Cytophagales</taxon>
        <taxon>Cyclobacteriaceae</taxon>
        <taxon>Algoriphagus</taxon>
    </lineage>
</organism>
<evidence type="ECO:0000313" key="4">
    <source>
        <dbReference type="EMBL" id="SDC64389.1"/>
    </source>
</evidence>